<evidence type="ECO:0000256" key="4">
    <source>
        <dbReference type="ARBA" id="ARBA00023002"/>
    </source>
</evidence>
<dbReference type="InterPro" id="IPR013785">
    <property type="entry name" value="Aldolase_TIM"/>
</dbReference>
<dbReference type="PANTHER" id="PTHR43656:SF2">
    <property type="entry name" value="BINDING OXIDOREDUCTASE, PUTATIVE (AFU_ORTHOLOGUE AFUA_2G08260)-RELATED"/>
    <property type="match status" value="1"/>
</dbReference>
<evidence type="ECO:0000313" key="10">
    <source>
        <dbReference type="Proteomes" id="UP000309340"/>
    </source>
</evidence>
<name>A0A4U0XFF7_9PEZI</name>
<sequence length="965" mass="107516">MASHITCEARRHGLEAHIVSLSAGYEREIIRLQSLQHAPTEADMQEVSRLEAHLGAQAEDHRQKIALSQAQITTITEQSARRAGSSQARQIAQAEQHSQEIAMNHAETLRAHTEAATQQRVDDMAKFEAEIERQKARLAAELKAEHQEQIERLTAQQEDQLGCLKGEHEIELNSFAKKLNTDHVNETSLYKSKLDAEYNKHISQNDLNANELRGRLDRLQTTCDDERTAHEATKLSMSATISKIRATNKTKGAELEANLEQYRKLLKIDPAQQITITLHSTMYSQEFEYCPCGNFAFSSLARRLSRDITTLDDSNINFFLPCKLHRALHELQDHSKTLSELGTGATPPPSSPNAIDIISQPITLPCGLTLPNRLVKCPMQETQAKGPYFNPPIETFKNLYSLWARSQYGLLITGQVQIDRRFLSIAGDVCCHEGSLELETLDLWKEWARIAQQEGTPCIVQLAHPGRMSPAGAGIRPKEMRALCPSEVPVQLGDTWLDKLALEKVLGTPKAMTVEDIDEVVGMFVRGAVVAREAGFAGCHLHGAHGFLLSQFLSPHTNRRVDEYGGSPEKRMELLRRLIREIRTLCPPPYCLSVKLNSADYMDKGQGLEIEEGLEQVRWLRECGLVDFVEISGGNAEQKHSGLHNSFGAKTVASGQKMKESTRIREAFYTDFADRVMQMESAVPVQLSGGFRTRTGMADAIYSGTCDLIGLGRSAVLEPEIPRAVLLNPGFDDEGALARSHVVRGQWFSRMIPVKVIGGGLPIQFFYYNMRRLGKGLKSDPDISIPGMIVVGLWESISSGLLQTMQRLVATFSGGQRVKMENLPSQNNEADAAQPSKFSVSQKTALRWIMRALLDDDYAAPFLAPVDYVALGIPDYPEAIEHVMDLGTMDQKLKDRHYDSLQQFVDDFDLILENTRRNNGDAHPVTQAGESMRADLEQVMLEVPGVEGVMLGGEGPNAQRWRIRT</sequence>
<keyword evidence="10" id="KW-1185">Reference proteome</keyword>
<proteinExistence type="inferred from homology"/>
<dbReference type="GO" id="GO:0006325">
    <property type="term" value="P:chromatin organization"/>
    <property type="evidence" value="ECO:0007669"/>
    <property type="project" value="UniProtKB-ARBA"/>
</dbReference>
<dbReference type="Gene3D" id="1.20.920.10">
    <property type="entry name" value="Bromodomain-like"/>
    <property type="match status" value="1"/>
</dbReference>
<keyword evidence="3" id="KW-0288">FMN</keyword>
<accession>A0A4U0XFF7</accession>
<dbReference type="Pfam" id="PF00439">
    <property type="entry name" value="Bromodomain"/>
    <property type="match status" value="1"/>
</dbReference>
<comment type="similarity">
    <text evidence="1">Belongs to the NADH:flavin oxidoreductase/NADH oxidase family.</text>
</comment>
<dbReference type="SUPFAM" id="SSF51395">
    <property type="entry name" value="FMN-linked oxidoreductases"/>
    <property type="match status" value="1"/>
</dbReference>
<evidence type="ECO:0000256" key="5">
    <source>
        <dbReference type="ARBA" id="ARBA00023117"/>
    </source>
</evidence>
<keyword evidence="4" id="KW-0560">Oxidoreductase</keyword>
<dbReference type="InterPro" id="IPR001155">
    <property type="entry name" value="OxRdtase_FMN_N"/>
</dbReference>
<dbReference type="AlphaFoldDB" id="A0A4U0XFF7"/>
<dbReference type="EMBL" id="NAJQ01000213">
    <property type="protein sequence ID" value="TKA74797.1"/>
    <property type="molecule type" value="Genomic_DNA"/>
</dbReference>
<evidence type="ECO:0000256" key="1">
    <source>
        <dbReference type="ARBA" id="ARBA00005979"/>
    </source>
</evidence>
<feature type="domain" description="Bromo" evidence="8">
    <location>
        <begin position="854"/>
        <end position="926"/>
    </location>
</feature>
<feature type="coiled-coil region" evidence="7">
    <location>
        <begin position="124"/>
        <end position="159"/>
    </location>
</feature>
<gene>
    <name evidence="9" type="ORF">B0A55_05828</name>
</gene>
<dbReference type="Gene3D" id="3.20.20.70">
    <property type="entry name" value="Aldolase class I"/>
    <property type="match status" value="1"/>
</dbReference>
<dbReference type="Pfam" id="PF00724">
    <property type="entry name" value="Oxidored_FMN"/>
    <property type="match status" value="1"/>
</dbReference>
<dbReference type="GO" id="GO:0016491">
    <property type="term" value="F:oxidoreductase activity"/>
    <property type="evidence" value="ECO:0007669"/>
    <property type="project" value="UniProtKB-KW"/>
</dbReference>
<evidence type="ECO:0000313" key="9">
    <source>
        <dbReference type="EMBL" id="TKA74797.1"/>
    </source>
</evidence>
<dbReference type="Proteomes" id="UP000309340">
    <property type="component" value="Unassembled WGS sequence"/>
</dbReference>
<dbReference type="GO" id="GO:0010181">
    <property type="term" value="F:FMN binding"/>
    <property type="evidence" value="ECO:0007669"/>
    <property type="project" value="InterPro"/>
</dbReference>
<reference evidence="9 10" key="1">
    <citation type="submission" date="2017-03" db="EMBL/GenBank/DDBJ databases">
        <title>Genomes of endolithic fungi from Antarctica.</title>
        <authorList>
            <person name="Coleine C."/>
            <person name="Masonjones S."/>
            <person name="Stajich J.E."/>
        </authorList>
    </citation>
    <scope>NUCLEOTIDE SEQUENCE [LARGE SCALE GENOMIC DNA]</scope>
    <source>
        <strain evidence="9 10">CCFEE 5184</strain>
    </source>
</reference>
<dbReference type="PANTHER" id="PTHR43656">
    <property type="entry name" value="BINDING OXIDOREDUCTASE, PUTATIVE (AFU_ORTHOLOGUE AFUA_2G08260)-RELATED"/>
    <property type="match status" value="1"/>
</dbReference>
<dbReference type="SMART" id="SM00297">
    <property type="entry name" value="BROMO"/>
    <property type="match status" value="1"/>
</dbReference>
<protein>
    <recommendedName>
        <fullName evidence="8">Bromo domain-containing protein</fullName>
    </recommendedName>
</protein>
<dbReference type="SUPFAM" id="SSF47370">
    <property type="entry name" value="Bromodomain"/>
    <property type="match status" value="1"/>
</dbReference>
<dbReference type="PRINTS" id="PR00503">
    <property type="entry name" value="BROMODOMAIN"/>
</dbReference>
<dbReference type="STRING" id="329884.A0A4U0XFF7"/>
<dbReference type="InterPro" id="IPR001487">
    <property type="entry name" value="Bromodomain"/>
</dbReference>
<organism evidence="9 10">
    <name type="scientific">Friedmanniomyces simplex</name>
    <dbReference type="NCBI Taxonomy" id="329884"/>
    <lineage>
        <taxon>Eukaryota</taxon>
        <taxon>Fungi</taxon>
        <taxon>Dikarya</taxon>
        <taxon>Ascomycota</taxon>
        <taxon>Pezizomycotina</taxon>
        <taxon>Dothideomycetes</taxon>
        <taxon>Dothideomycetidae</taxon>
        <taxon>Mycosphaerellales</taxon>
        <taxon>Teratosphaeriaceae</taxon>
        <taxon>Friedmanniomyces</taxon>
    </lineage>
</organism>
<keyword evidence="2" id="KW-0285">Flavoprotein</keyword>
<evidence type="ECO:0000256" key="6">
    <source>
        <dbReference type="PROSITE-ProRule" id="PRU00035"/>
    </source>
</evidence>
<dbReference type="InterPro" id="IPR051799">
    <property type="entry name" value="NADH_flavin_oxidoreductase"/>
</dbReference>
<keyword evidence="7" id="KW-0175">Coiled coil</keyword>
<keyword evidence="5 6" id="KW-0103">Bromodomain</keyword>
<dbReference type="InterPro" id="IPR036427">
    <property type="entry name" value="Bromodomain-like_sf"/>
</dbReference>
<evidence type="ECO:0000256" key="2">
    <source>
        <dbReference type="ARBA" id="ARBA00022630"/>
    </source>
</evidence>
<comment type="caution">
    <text evidence="9">The sequence shown here is derived from an EMBL/GenBank/DDBJ whole genome shotgun (WGS) entry which is preliminary data.</text>
</comment>
<dbReference type="OrthoDB" id="1663137at2759"/>
<evidence type="ECO:0000256" key="7">
    <source>
        <dbReference type="SAM" id="Coils"/>
    </source>
</evidence>
<dbReference type="PROSITE" id="PS50014">
    <property type="entry name" value="BROMODOMAIN_2"/>
    <property type="match status" value="1"/>
</dbReference>
<evidence type="ECO:0000259" key="8">
    <source>
        <dbReference type="PROSITE" id="PS50014"/>
    </source>
</evidence>
<evidence type="ECO:0000256" key="3">
    <source>
        <dbReference type="ARBA" id="ARBA00022643"/>
    </source>
</evidence>